<dbReference type="STRING" id="1798705.A2563_01545"/>
<feature type="transmembrane region" description="Helical" evidence="1">
    <location>
        <begin position="38"/>
        <end position="61"/>
    </location>
</feature>
<evidence type="ECO:0000256" key="1">
    <source>
        <dbReference type="SAM" id="Phobius"/>
    </source>
</evidence>
<comment type="caution">
    <text evidence="2">The sequence shown here is derived from an EMBL/GenBank/DDBJ whole genome shotgun (WGS) entry which is preliminary data.</text>
</comment>
<evidence type="ECO:0000313" key="2">
    <source>
        <dbReference type="EMBL" id="OGH93270.1"/>
    </source>
</evidence>
<name>A0A1F6PB48_9BACT</name>
<organism evidence="2 3">
    <name type="scientific">Candidatus Magasanikbacteria bacterium RIFOXYD1_FULL_40_23</name>
    <dbReference type="NCBI Taxonomy" id="1798705"/>
    <lineage>
        <taxon>Bacteria</taxon>
        <taxon>Candidatus Magasanikiibacteriota</taxon>
    </lineage>
</organism>
<dbReference type="AlphaFoldDB" id="A0A1F6PB48"/>
<sequence length="99" mass="11443">MIKKSVLILAVVLPWVLILIFGLFGLETRSHFFQENEVRIKISLLVIVLLACIFSGINLFKEKQKNYLKILKAAVFLGIFIITFLSMWFILALRNGVRF</sequence>
<keyword evidence="1" id="KW-0472">Membrane</keyword>
<proteinExistence type="predicted"/>
<keyword evidence="1" id="KW-1133">Transmembrane helix</keyword>
<gene>
    <name evidence="2" type="ORF">A2563_01545</name>
</gene>
<reference evidence="2 3" key="1">
    <citation type="journal article" date="2016" name="Nat. Commun.">
        <title>Thousands of microbial genomes shed light on interconnected biogeochemical processes in an aquifer system.</title>
        <authorList>
            <person name="Anantharaman K."/>
            <person name="Brown C.T."/>
            <person name="Hug L.A."/>
            <person name="Sharon I."/>
            <person name="Castelle C.J."/>
            <person name="Probst A.J."/>
            <person name="Thomas B.C."/>
            <person name="Singh A."/>
            <person name="Wilkins M.J."/>
            <person name="Karaoz U."/>
            <person name="Brodie E.L."/>
            <person name="Williams K.H."/>
            <person name="Hubbard S.S."/>
            <person name="Banfield J.F."/>
        </authorList>
    </citation>
    <scope>NUCLEOTIDE SEQUENCE [LARGE SCALE GENOMIC DNA]</scope>
</reference>
<keyword evidence="1" id="KW-0812">Transmembrane</keyword>
<dbReference type="EMBL" id="MFRA01000001">
    <property type="protein sequence ID" value="OGH93270.1"/>
    <property type="molecule type" value="Genomic_DNA"/>
</dbReference>
<dbReference type="Proteomes" id="UP000176634">
    <property type="component" value="Unassembled WGS sequence"/>
</dbReference>
<accession>A0A1F6PB48</accession>
<evidence type="ECO:0000313" key="3">
    <source>
        <dbReference type="Proteomes" id="UP000176634"/>
    </source>
</evidence>
<protein>
    <submittedName>
        <fullName evidence="2">Uncharacterized protein</fullName>
    </submittedName>
</protein>
<feature type="transmembrane region" description="Helical" evidence="1">
    <location>
        <begin position="7"/>
        <end position="26"/>
    </location>
</feature>
<feature type="transmembrane region" description="Helical" evidence="1">
    <location>
        <begin position="73"/>
        <end position="93"/>
    </location>
</feature>